<dbReference type="Pfam" id="PF18555">
    <property type="entry name" value="MobL"/>
    <property type="match status" value="1"/>
</dbReference>
<keyword evidence="1" id="KW-0175">Coiled coil</keyword>
<dbReference type="RefSeq" id="WP_156276625.1">
    <property type="nucleotide sequence ID" value="NZ_CP046245.1"/>
</dbReference>
<accession>A0A6I5ZWF2</accession>
<evidence type="ECO:0000256" key="1">
    <source>
        <dbReference type="SAM" id="Coils"/>
    </source>
</evidence>
<protein>
    <submittedName>
        <fullName evidence="2">MobL relaxase</fullName>
    </submittedName>
</protein>
<sequence length="811" mass="91665">MSHAPFVMKLAFYPPTRQNQQRNVCHVRYIATRPGADRGELEPEKENPGTAAGHVKYAEERPGSHGLFGPEEGVTPDLKATQEELRSHKGIVWRAVLSLREDDAVRLGYTTRKAWETMLRATVAEAAAKMGIPESNLRWVAAFHAAQGHPHVHLMWWEKNPARTRGMLSEGEKRDLRRVFVKEIYAEERSRLLAEKTAIRDLLRETARQDVLHLAREIRQARLEVRALAGGEPGIAPVLNPAAEQELAGRLSGLAAIMPGHGRAALAYMPAEVKAQAREIADWLLKQPGFSQSAGRYQELARQLASQYTLKPEALDEAARKAYEDIRDRVAQVVLKGAAQVQRLEQQVEPASEVAGELPSEEGLSGGKYMPVIPEKIAKRLWRTACRAVDRAYLQVKPGAGILKPKLEKELEQRIAVQLQEFAKAMPDPQGKPAFAYLPEELKEQARSIAASLLNHEELQARFKELAGANPEKAGRLLEYIADQVVARAYDLVPREVPDIDMVLHPGRGLKAAYRLMNARADWVKDDRGEAYWTAGTIYRAMARLGEEDMAREAAARFGKEAGLSEGDIDRVINNEIKRMEEFARKCEEQGVPIPGHISKSAWQRLTENLGLEEHELLYPWFGIKRTGPEDKQKQELREQLNVRLVEERITPALTAIREAGDRPENPRELRWTLVTMTSTLKALGVDEAGREEILRGWCRRAGVEITEARLLDVLDRATIGQDDLWLGRRSWDRLMANLGVDEAPPSPWEINIPRPMVRNTGIAYDVWKAAWRALERERTRAEAQAQLLAERDLERRRRKAREEGKEMERL</sequence>
<feature type="coiled-coil region" evidence="1">
    <location>
        <begin position="772"/>
        <end position="811"/>
    </location>
</feature>
<gene>
    <name evidence="2" type="ORF">MGLY_35290</name>
</gene>
<keyword evidence="2" id="KW-0614">Plasmid</keyword>
<organism evidence="2 3">
    <name type="scientific">Neomoorella glycerini</name>
    <dbReference type="NCBI Taxonomy" id="55779"/>
    <lineage>
        <taxon>Bacteria</taxon>
        <taxon>Bacillati</taxon>
        <taxon>Bacillota</taxon>
        <taxon>Clostridia</taxon>
        <taxon>Neomoorellales</taxon>
        <taxon>Neomoorellaceae</taxon>
        <taxon>Neomoorella</taxon>
    </lineage>
</organism>
<evidence type="ECO:0000313" key="3">
    <source>
        <dbReference type="Proteomes" id="UP000425916"/>
    </source>
</evidence>
<evidence type="ECO:0000313" key="2">
    <source>
        <dbReference type="EMBL" id="QGP94104.1"/>
    </source>
</evidence>
<dbReference type="InterPro" id="IPR048102">
    <property type="entry name" value="MobP3"/>
</dbReference>
<dbReference type="EMBL" id="CP046245">
    <property type="protein sequence ID" value="QGP94104.1"/>
    <property type="molecule type" value="Genomic_DNA"/>
</dbReference>
<dbReference type="AlphaFoldDB" id="A0A6I5ZWF2"/>
<name>A0A6I5ZWF2_9FIRM</name>
<reference evidence="2 3" key="1">
    <citation type="submission" date="2019-11" db="EMBL/GenBank/DDBJ databases">
        <title>Genome sequence of Moorella glycerini DSM11254.</title>
        <authorList>
            <person name="Poehlein A."/>
            <person name="Boeer T."/>
            <person name="Daniel R."/>
        </authorList>
    </citation>
    <scope>NUCLEOTIDE SEQUENCE [LARGE SCALE GENOMIC DNA]</scope>
    <source>
        <strain evidence="2 3">DSM 11254</strain>
        <plasmid evidence="2 3">pMGLY</plasmid>
    </source>
</reference>
<keyword evidence="3" id="KW-1185">Reference proteome</keyword>
<dbReference type="InterPro" id="IPR041073">
    <property type="entry name" value="MobL"/>
</dbReference>
<dbReference type="OrthoDB" id="1775746at2"/>
<proteinExistence type="predicted"/>
<dbReference type="NCBIfam" id="NF041499">
    <property type="entry name" value="MobP3"/>
    <property type="match status" value="1"/>
</dbReference>
<geneLocation type="plasmid" evidence="2 3">
    <name>pMGLY</name>
</geneLocation>
<dbReference type="Proteomes" id="UP000425916">
    <property type="component" value="Plasmid pMGLY"/>
</dbReference>